<dbReference type="SMART" id="SM00228">
    <property type="entry name" value="PDZ"/>
    <property type="match status" value="2"/>
</dbReference>
<dbReference type="Pfam" id="PF13365">
    <property type="entry name" value="Trypsin_2"/>
    <property type="match status" value="1"/>
</dbReference>
<feature type="domain" description="PDZ" evidence="9">
    <location>
        <begin position="240"/>
        <end position="336"/>
    </location>
</feature>
<evidence type="ECO:0000256" key="3">
    <source>
        <dbReference type="ARBA" id="ARBA00022670"/>
    </source>
</evidence>
<evidence type="ECO:0000313" key="11">
    <source>
        <dbReference type="Proteomes" id="UP001418637"/>
    </source>
</evidence>
<dbReference type="PROSITE" id="PS50106">
    <property type="entry name" value="PDZ"/>
    <property type="match status" value="1"/>
</dbReference>
<keyword evidence="8" id="KW-0720">Serine protease</keyword>
<evidence type="ECO:0000256" key="7">
    <source>
        <dbReference type="ARBA" id="ARBA00022801"/>
    </source>
</evidence>
<keyword evidence="5" id="KW-0677">Repeat</keyword>
<gene>
    <name evidence="10" type="ORF">WJT86_08020</name>
</gene>
<dbReference type="InterPro" id="IPR009003">
    <property type="entry name" value="Peptidase_S1_PA"/>
</dbReference>
<evidence type="ECO:0000256" key="6">
    <source>
        <dbReference type="ARBA" id="ARBA00022764"/>
    </source>
</evidence>
<comment type="similarity">
    <text evidence="2">Belongs to the peptidase S1C family.</text>
</comment>
<evidence type="ECO:0000256" key="2">
    <source>
        <dbReference type="ARBA" id="ARBA00010541"/>
    </source>
</evidence>
<comment type="caution">
    <text evidence="10">The sequence shown here is derived from an EMBL/GenBank/DDBJ whole genome shotgun (WGS) entry which is preliminary data.</text>
</comment>
<accession>A0ABV0BJ27</accession>
<keyword evidence="3" id="KW-0645">Protease</keyword>
<evidence type="ECO:0000313" key="10">
    <source>
        <dbReference type="EMBL" id="MEN3931002.1"/>
    </source>
</evidence>
<dbReference type="SUPFAM" id="SSF50156">
    <property type="entry name" value="PDZ domain-like"/>
    <property type="match status" value="2"/>
</dbReference>
<dbReference type="NCBIfam" id="TIGR02037">
    <property type="entry name" value="degP_htrA_DO"/>
    <property type="match status" value="1"/>
</dbReference>
<evidence type="ECO:0000259" key="9">
    <source>
        <dbReference type="PROSITE" id="PS50106"/>
    </source>
</evidence>
<evidence type="ECO:0000256" key="4">
    <source>
        <dbReference type="ARBA" id="ARBA00022729"/>
    </source>
</evidence>
<dbReference type="Pfam" id="PF13180">
    <property type="entry name" value="PDZ_2"/>
    <property type="match status" value="1"/>
</dbReference>
<protein>
    <submittedName>
        <fullName evidence="10">DegQ family serine endoprotease</fullName>
    </submittedName>
</protein>
<dbReference type="SUPFAM" id="SSF50494">
    <property type="entry name" value="Trypsin-like serine proteases"/>
    <property type="match status" value="1"/>
</dbReference>
<evidence type="ECO:0000256" key="8">
    <source>
        <dbReference type="ARBA" id="ARBA00022825"/>
    </source>
</evidence>
<keyword evidence="4" id="KW-0732">Signal</keyword>
<dbReference type="Pfam" id="PF17820">
    <property type="entry name" value="PDZ_6"/>
    <property type="match status" value="1"/>
</dbReference>
<comment type="subcellular location">
    <subcellularLocation>
        <location evidence="1">Periplasm</location>
    </subcellularLocation>
</comment>
<keyword evidence="11" id="KW-1185">Reference proteome</keyword>
<dbReference type="Gene3D" id="2.40.10.120">
    <property type="match status" value="1"/>
</dbReference>
<sequence>MGLMALLPAKAQEKTVPESKVQVQLSYAPVVRQVSPAVVNVYGTRVEKTRPMPMDDFFRRFFGDRGPGMPQERVQRSLGSGVIVDANGLVVTNNHVIEGMTTVKVALADRREFDAEIILRDPRADLAILRLKDAKNLHAIELGDSENLEVGDLVLAIGNPFGVGQTVTQGIVSALARTQVGVSDYQFFIQTDAAINPGNSGGGLINMKGELVGINTAIYSRSGGSIGIGFAIPTSMVKAVVQTAKNGGKAVVRPWFGAKLQAVSAEMAEAIGLDRPMGALIVNLNPGGPAEKAGLKRGDVILAVDGHNIDDMEAFGYRFALKGTGGDIKLTLQRGKDQLEKSVKLLPPPEIPARDTINITGRSPFQGATVANLSPAVADELDMDTSAVGVVVLETDDNSTANRVGFQKGDIIVAINRTPMKTTQDLKQATSQEARLWEIVVNRNGREFVTVLR</sequence>
<dbReference type="Proteomes" id="UP001418637">
    <property type="component" value="Unassembled WGS sequence"/>
</dbReference>
<dbReference type="InterPro" id="IPR001940">
    <property type="entry name" value="Peptidase_S1C"/>
</dbReference>
<keyword evidence="7" id="KW-0378">Hydrolase</keyword>
<name>A0ABV0BJ27_9HYPH</name>
<dbReference type="InterPro" id="IPR011782">
    <property type="entry name" value="Pept_S1C_Do"/>
</dbReference>
<dbReference type="PANTHER" id="PTHR22939">
    <property type="entry name" value="SERINE PROTEASE FAMILY S1C HTRA-RELATED"/>
    <property type="match status" value="1"/>
</dbReference>
<evidence type="ECO:0000256" key="5">
    <source>
        <dbReference type="ARBA" id="ARBA00022737"/>
    </source>
</evidence>
<reference evidence="10 11" key="1">
    <citation type="submission" date="2024-04" db="EMBL/GenBank/DDBJ databases">
        <title>A novel species isolated from cricket.</title>
        <authorList>
            <person name="Wang H.-C."/>
        </authorList>
    </citation>
    <scope>NUCLEOTIDE SEQUENCE [LARGE SCALE GENOMIC DNA]</scope>
    <source>
        <strain evidence="10 11">WL0021</strain>
    </source>
</reference>
<dbReference type="Gene3D" id="2.30.42.10">
    <property type="match status" value="2"/>
</dbReference>
<dbReference type="InterPro" id="IPR041489">
    <property type="entry name" value="PDZ_6"/>
</dbReference>
<dbReference type="PRINTS" id="PR00834">
    <property type="entry name" value="PROTEASES2C"/>
</dbReference>
<dbReference type="EMBL" id="JBBYXI010000002">
    <property type="protein sequence ID" value="MEN3931002.1"/>
    <property type="molecule type" value="Genomic_DNA"/>
</dbReference>
<keyword evidence="6" id="KW-0574">Periplasm</keyword>
<organism evidence="10 11">
    <name type="scientific">Hohaiivirga grylli</name>
    <dbReference type="NCBI Taxonomy" id="3133970"/>
    <lineage>
        <taxon>Bacteria</taxon>
        <taxon>Pseudomonadati</taxon>
        <taxon>Pseudomonadota</taxon>
        <taxon>Alphaproteobacteria</taxon>
        <taxon>Hyphomicrobiales</taxon>
        <taxon>Methylobacteriaceae</taxon>
        <taxon>Hohaiivirga</taxon>
    </lineage>
</organism>
<evidence type="ECO:0000256" key="1">
    <source>
        <dbReference type="ARBA" id="ARBA00004418"/>
    </source>
</evidence>
<proteinExistence type="inferred from homology"/>
<dbReference type="InterPro" id="IPR001478">
    <property type="entry name" value="PDZ"/>
</dbReference>
<dbReference type="PANTHER" id="PTHR22939:SF129">
    <property type="entry name" value="SERINE PROTEASE HTRA2, MITOCHONDRIAL"/>
    <property type="match status" value="1"/>
</dbReference>
<dbReference type="InterPro" id="IPR036034">
    <property type="entry name" value="PDZ_sf"/>
</dbReference>